<dbReference type="PANTHER" id="PTHR43433">
    <property type="entry name" value="HYDROLASE, ALPHA/BETA FOLD FAMILY PROTEIN"/>
    <property type="match status" value="1"/>
</dbReference>
<dbReference type="Pfam" id="PF12697">
    <property type="entry name" value="Abhydrolase_6"/>
    <property type="match status" value="1"/>
</dbReference>
<organism evidence="2 3">
    <name type="scientific">Cryobacterium tepidiphilum</name>
    <dbReference type="NCBI Taxonomy" id="2486026"/>
    <lineage>
        <taxon>Bacteria</taxon>
        <taxon>Bacillati</taxon>
        <taxon>Actinomycetota</taxon>
        <taxon>Actinomycetes</taxon>
        <taxon>Micrococcales</taxon>
        <taxon>Microbacteriaceae</taxon>
        <taxon>Cryobacterium</taxon>
    </lineage>
</organism>
<keyword evidence="3" id="KW-1185">Reference proteome</keyword>
<dbReference type="InterPro" id="IPR050471">
    <property type="entry name" value="AB_hydrolase"/>
</dbReference>
<reference evidence="2 3" key="1">
    <citation type="submission" date="2018-11" db="EMBL/GenBank/DDBJ databases">
        <title>Cryobacterium sp. nov., isolated from rhizosphere soil of lettuce.</title>
        <authorList>
            <person name="Wang Y."/>
        </authorList>
    </citation>
    <scope>NUCLEOTIDE SEQUENCE [LARGE SCALE GENOMIC DNA]</scope>
    <source>
        <strain evidence="2 3">NEAU-85</strain>
    </source>
</reference>
<dbReference type="InterPro" id="IPR029058">
    <property type="entry name" value="AB_hydrolase_fold"/>
</dbReference>
<evidence type="ECO:0000259" key="1">
    <source>
        <dbReference type="Pfam" id="PF12697"/>
    </source>
</evidence>
<accession>A0A3M8LQU0</accession>
<protein>
    <submittedName>
        <fullName evidence="2">Alpha/beta hydrolase</fullName>
    </submittedName>
</protein>
<dbReference type="EMBL" id="RDSR01000001">
    <property type="protein sequence ID" value="RNE67239.1"/>
    <property type="molecule type" value="Genomic_DNA"/>
</dbReference>
<dbReference type="AlphaFoldDB" id="A0A3M8LQU0"/>
<dbReference type="OrthoDB" id="63519at2"/>
<comment type="caution">
    <text evidence="2">The sequence shown here is derived from an EMBL/GenBank/DDBJ whole genome shotgun (WGS) entry which is preliminary data.</text>
</comment>
<dbReference type="Gene3D" id="3.40.50.1820">
    <property type="entry name" value="alpha/beta hydrolase"/>
    <property type="match status" value="1"/>
</dbReference>
<dbReference type="SUPFAM" id="SSF53474">
    <property type="entry name" value="alpha/beta-Hydrolases"/>
    <property type="match status" value="1"/>
</dbReference>
<sequence>MTLTVTSADGSTIAYEKTGTGPAVIVIGGAFSTRQSAGGLAPLFAAHFSVYAYDRRGRVDSTQAGPYAVEREVEDLAALIEVAGGSACVFGHSSGGLLALEAAARGLPIARVAAYEPPYTETPGGYRSVQEWRADIEGALEAGDRAAAARSFMRGTGADAASIDAMANLPWWPGMLEVAHTLPHDLALLGDGTVPVERMRRIAVPTLLIYGGDSGDWAGKAVEALASAIPGAKQVAMQGQTHNADPATVAPEVMDFFREDDAR</sequence>
<evidence type="ECO:0000313" key="3">
    <source>
        <dbReference type="Proteomes" id="UP000279859"/>
    </source>
</evidence>
<dbReference type="RefSeq" id="WP_123044271.1">
    <property type="nucleotide sequence ID" value="NZ_RDSR01000001.1"/>
</dbReference>
<proteinExistence type="predicted"/>
<dbReference type="GO" id="GO:0016787">
    <property type="term" value="F:hydrolase activity"/>
    <property type="evidence" value="ECO:0007669"/>
    <property type="project" value="UniProtKB-KW"/>
</dbReference>
<dbReference type="InterPro" id="IPR000073">
    <property type="entry name" value="AB_hydrolase_1"/>
</dbReference>
<keyword evidence="2" id="KW-0378">Hydrolase</keyword>
<dbReference type="PANTHER" id="PTHR43433:SF5">
    <property type="entry name" value="AB HYDROLASE-1 DOMAIN-CONTAINING PROTEIN"/>
    <property type="match status" value="1"/>
</dbReference>
<gene>
    <name evidence="2" type="ORF">EEJ31_00170</name>
</gene>
<evidence type="ECO:0000313" key="2">
    <source>
        <dbReference type="EMBL" id="RNE67239.1"/>
    </source>
</evidence>
<name>A0A3M8LQU0_9MICO</name>
<feature type="domain" description="AB hydrolase-1" evidence="1">
    <location>
        <begin position="35"/>
        <end position="250"/>
    </location>
</feature>
<dbReference type="Proteomes" id="UP000279859">
    <property type="component" value="Unassembled WGS sequence"/>
</dbReference>